<dbReference type="InterPro" id="IPR046349">
    <property type="entry name" value="C1-like_sf"/>
</dbReference>
<evidence type="ECO:0000256" key="1">
    <source>
        <dbReference type="ARBA" id="ARBA00022723"/>
    </source>
</evidence>
<dbReference type="Pfam" id="PF03107">
    <property type="entry name" value="C1_2"/>
    <property type="match status" value="5"/>
</dbReference>
<dbReference type="SUPFAM" id="SSF57889">
    <property type="entry name" value="Cysteine-rich domain"/>
    <property type="match status" value="3"/>
</dbReference>
<keyword evidence="7" id="KW-1185">Reference proteome</keyword>
<dbReference type="AlphaFoldDB" id="A0ABC8S0E3"/>
<dbReference type="PANTHER" id="PTHR46288:SF27">
    <property type="entry name" value="CYSTEINE_HISTIDINE-RICH C1 DOMAIN FAMILY PROTEIN"/>
    <property type="match status" value="1"/>
</dbReference>
<evidence type="ECO:0000256" key="2">
    <source>
        <dbReference type="ARBA" id="ARBA00022737"/>
    </source>
</evidence>
<feature type="region of interest" description="Disordered" evidence="4">
    <location>
        <begin position="1"/>
        <end position="29"/>
    </location>
</feature>
<evidence type="ECO:0000256" key="3">
    <source>
        <dbReference type="ARBA" id="ARBA00022833"/>
    </source>
</evidence>
<name>A0ABC8S0E3_9AQUA</name>
<protein>
    <recommendedName>
        <fullName evidence="5">Phorbol-ester/DAG-type domain-containing protein</fullName>
    </recommendedName>
</protein>
<feature type="region of interest" description="Disordered" evidence="4">
    <location>
        <begin position="597"/>
        <end position="627"/>
    </location>
</feature>
<dbReference type="InterPro" id="IPR029472">
    <property type="entry name" value="Copia-like_N"/>
</dbReference>
<dbReference type="Pfam" id="PF14244">
    <property type="entry name" value="Retrotran_gag_3"/>
    <property type="match status" value="1"/>
</dbReference>
<evidence type="ECO:0000259" key="5">
    <source>
        <dbReference type="PROSITE" id="PS50081"/>
    </source>
</evidence>
<evidence type="ECO:0000313" key="7">
    <source>
        <dbReference type="Proteomes" id="UP001642360"/>
    </source>
</evidence>
<feature type="compositionally biased region" description="Basic and acidic residues" evidence="4">
    <location>
        <begin position="601"/>
        <end position="627"/>
    </location>
</feature>
<feature type="domain" description="Phorbol-ester/DAG-type" evidence="5">
    <location>
        <begin position="320"/>
        <end position="367"/>
    </location>
</feature>
<reference evidence="6 7" key="1">
    <citation type="submission" date="2024-02" db="EMBL/GenBank/DDBJ databases">
        <authorList>
            <person name="Vignale AGUSTIN F."/>
            <person name="Sosa J E."/>
            <person name="Modenutti C."/>
        </authorList>
    </citation>
    <scope>NUCLEOTIDE SEQUENCE [LARGE SCALE GENOMIC DNA]</scope>
</reference>
<evidence type="ECO:0000313" key="6">
    <source>
        <dbReference type="EMBL" id="CAK9148453.1"/>
    </source>
</evidence>
<comment type="caution">
    <text evidence="6">The sequence shown here is derived from an EMBL/GenBank/DDBJ whole genome shotgun (WGS) entry which is preliminary data.</text>
</comment>
<accession>A0ABC8S0E3</accession>
<dbReference type="InterPro" id="IPR004146">
    <property type="entry name" value="DC1"/>
</dbReference>
<dbReference type="EMBL" id="CAUOFW020001748">
    <property type="protein sequence ID" value="CAK9148453.1"/>
    <property type="molecule type" value="Genomic_DNA"/>
</dbReference>
<proteinExistence type="predicted"/>
<dbReference type="GO" id="GO:0046872">
    <property type="term" value="F:metal ion binding"/>
    <property type="evidence" value="ECO:0007669"/>
    <property type="project" value="UniProtKB-KW"/>
</dbReference>
<dbReference type="PROSITE" id="PS50081">
    <property type="entry name" value="ZF_DAG_PE_2"/>
    <property type="match status" value="1"/>
</dbReference>
<dbReference type="PANTHER" id="PTHR46288">
    <property type="entry name" value="PHORBOL-ESTER/DAG-TYPE DOMAIN-CONTAINING PROTEIN"/>
    <property type="match status" value="1"/>
</dbReference>
<keyword evidence="2" id="KW-0677">Repeat</keyword>
<dbReference type="Proteomes" id="UP001642360">
    <property type="component" value="Unassembled WGS sequence"/>
</dbReference>
<gene>
    <name evidence="6" type="ORF">ILEXP_LOCUS16392</name>
</gene>
<keyword evidence="3" id="KW-0862">Zinc</keyword>
<organism evidence="6 7">
    <name type="scientific">Ilex paraguariensis</name>
    <name type="common">yerba mate</name>
    <dbReference type="NCBI Taxonomy" id="185542"/>
    <lineage>
        <taxon>Eukaryota</taxon>
        <taxon>Viridiplantae</taxon>
        <taxon>Streptophyta</taxon>
        <taxon>Embryophyta</taxon>
        <taxon>Tracheophyta</taxon>
        <taxon>Spermatophyta</taxon>
        <taxon>Magnoliopsida</taxon>
        <taxon>eudicotyledons</taxon>
        <taxon>Gunneridae</taxon>
        <taxon>Pentapetalae</taxon>
        <taxon>asterids</taxon>
        <taxon>campanulids</taxon>
        <taxon>Aquifoliales</taxon>
        <taxon>Aquifoliaceae</taxon>
        <taxon>Ilex</taxon>
    </lineage>
</organism>
<dbReference type="InterPro" id="IPR002219">
    <property type="entry name" value="PKC_DAG/PE"/>
</dbReference>
<keyword evidence="1" id="KW-0479">Metal-binding</keyword>
<evidence type="ECO:0000256" key="4">
    <source>
        <dbReference type="SAM" id="MobiDB-lite"/>
    </source>
</evidence>
<dbReference type="Gene3D" id="3.30.60.20">
    <property type="match status" value="1"/>
</dbReference>
<sequence>MEMEDNGNGIASSLSSSSEFESSHDPFSLHPSDDPKAILVSIQLTEDNYMAWCRAMTMALRAKNILGFVDGTIPKPSEDDALFHSWNRVSHMVLSWILNSLHEDLAPSDYNTSESAADVWNDLRDHYSPSSGLRIFSLQRAIATCPQGDDSVDVYFSKLKRLWDKLYTSFPMSSCSCGDTNYQNQVQIQQLMQFLMGLNETYASLRKQILLIDPLPPVDDAYVLLLQEESQATVTATTSPCTDSPGIIGHETPQALMPQNGYTSLNKSHHDFYHCVYCNIPNHTIDKCHKLHGYPANDSNLSAMRGTKEMEIEHFSHNHPLQFSIERIDDLVVCSGCNQVISEPHYSCNQCSFVLHKKCVEAPRELHHSDHPQHPLTLLLGSPYPTHNFECDACNMKREGFHYHCTLCAYHLDFHCASLFLDGSKTEENVRHRHPLVLMDRSNINTNICSWCPRLLSGKIYGCSPCKYFVHKLCYESPTEIKHPFHPKHPLTLFPRIDRSHEWCNACDNKIHGTGFCCKPCHIFLHVQCALLPQHAKYERHRHPSFKLSYAIKDDGSDEYYCHACEERLYEKWAYYCESCDYTAHMACLAPEALPRRTTPRGKDSGKNRKKAISDRAKKKVSWEIRR</sequence>